<reference evidence="2 3" key="1">
    <citation type="submission" date="2024-09" db="EMBL/GenBank/DDBJ databases">
        <authorList>
            <person name="Sun Q."/>
            <person name="Mori K."/>
        </authorList>
    </citation>
    <scope>NUCLEOTIDE SEQUENCE [LARGE SCALE GENOMIC DNA]</scope>
    <source>
        <strain evidence="2 3">CGMCC 1.9126</strain>
    </source>
</reference>
<proteinExistence type="predicted"/>
<evidence type="ECO:0000256" key="1">
    <source>
        <dbReference type="SAM" id="Phobius"/>
    </source>
</evidence>
<gene>
    <name evidence="2" type="ORF">ACFFHF_16295</name>
</gene>
<accession>A0ABV6KTX9</accession>
<keyword evidence="1" id="KW-1133">Transmembrane helix</keyword>
<evidence type="ECO:0000313" key="2">
    <source>
        <dbReference type="EMBL" id="MFC0476763.1"/>
    </source>
</evidence>
<keyword evidence="1" id="KW-0812">Transmembrane</keyword>
<sequence>MLDKIKSLPVKLAFSIGLTLILASGLLLFLFSSLFSIDTWIIMIVQGVIFAVAMLFILSAADKRHS</sequence>
<evidence type="ECO:0000313" key="3">
    <source>
        <dbReference type="Proteomes" id="UP001589738"/>
    </source>
</evidence>
<dbReference type="Proteomes" id="UP001589738">
    <property type="component" value="Unassembled WGS sequence"/>
</dbReference>
<keyword evidence="1" id="KW-0472">Membrane</keyword>
<dbReference type="EMBL" id="JBHLUU010000111">
    <property type="protein sequence ID" value="MFC0476763.1"/>
    <property type="molecule type" value="Genomic_DNA"/>
</dbReference>
<organism evidence="2 3">
    <name type="scientific">Robertmurraya beringensis</name>
    <dbReference type="NCBI Taxonomy" id="641660"/>
    <lineage>
        <taxon>Bacteria</taxon>
        <taxon>Bacillati</taxon>
        <taxon>Bacillota</taxon>
        <taxon>Bacilli</taxon>
        <taxon>Bacillales</taxon>
        <taxon>Bacillaceae</taxon>
        <taxon>Robertmurraya</taxon>
    </lineage>
</organism>
<feature type="transmembrane region" description="Helical" evidence="1">
    <location>
        <begin position="40"/>
        <end position="61"/>
    </location>
</feature>
<keyword evidence="3" id="KW-1185">Reference proteome</keyword>
<protein>
    <submittedName>
        <fullName evidence="2">Uncharacterized protein</fullName>
    </submittedName>
</protein>
<comment type="caution">
    <text evidence="2">The sequence shown here is derived from an EMBL/GenBank/DDBJ whole genome shotgun (WGS) entry which is preliminary data.</text>
</comment>
<name>A0ABV6KTX9_9BACI</name>
<dbReference type="RefSeq" id="WP_160549955.1">
    <property type="nucleotide sequence ID" value="NZ_JBHLUU010000111.1"/>
</dbReference>
<feature type="transmembrane region" description="Helical" evidence="1">
    <location>
        <begin position="12"/>
        <end position="34"/>
    </location>
</feature>